<dbReference type="PANTHER" id="PTHR48046:SF6">
    <property type="entry name" value="GLYCOSYLTRANSFERASE"/>
    <property type="match status" value="1"/>
</dbReference>
<dbReference type="FunFam" id="3.40.50.2000:FF:000054">
    <property type="entry name" value="Glycosyltransferase"/>
    <property type="match status" value="1"/>
</dbReference>
<comment type="similarity">
    <text evidence="1 4">Belongs to the UDP-glycosyltransferase family.</text>
</comment>
<dbReference type="InterPro" id="IPR002213">
    <property type="entry name" value="UDP_glucos_trans"/>
</dbReference>
<dbReference type="CDD" id="cd03784">
    <property type="entry name" value="GT1_Gtf-like"/>
    <property type="match status" value="1"/>
</dbReference>
<dbReference type="PROSITE" id="PS00375">
    <property type="entry name" value="UDPGT"/>
    <property type="match status" value="1"/>
</dbReference>
<dbReference type="Proteomes" id="UP000215914">
    <property type="component" value="Unassembled WGS sequence"/>
</dbReference>
<protein>
    <recommendedName>
        <fullName evidence="5">Glycosyltransferase</fullName>
        <ecNumber evidence="5">2.4.1.-</ecNumber>
    </recommendedName>
</protein>
<keyword evidence="3 4" id="KW-0808">Transferase</keyword>
<dbReference type="OrthoDB" id="5835829at2759"/>
<evidence type="ECO:0000256" key="4">
    <source>
        <dbReference type="RuleBase" id="RU003718"/>
    </source>
</evidence>
<dbReference type="EMBL" id="MNCJ02000322">
    <property type="protein sequence ID" value="KAF5797644.1"/>
    <property type="molecule type" value="Genomic_DNA"/>
</dbReference>
<organism evidence="6 7">
    <name type="scientific">Helianthus annuus</name>
    <name type="common">Common sunflower</name>
    <dbReference type="NCBI Taxonomy" id="4232"/>
    <lineage>
        <taxon>Eukaryota</taxon>
        <taxon>Viridiplantae</taxon>
        <taxon>Streptophyta</taxon>
        <taxon>Embryophyta</taxon>
        <taxon>Tracheophyta</taxon>
        <taxon>Spermatophyta</taxon>
        <taxon>Magnoliopsida</taxon>
        <taxon>eudicotyledons</taxon>
        <taxon>Gunneridae</taxon>
        <taxon>Pentapetalae</taxon>
        <taxon>asterids</taxon>
        <taxon>campanulids</taxon>
        <taxon>Asterales</taxon>
        <taxon>Asteraceae</taxon>
        <taxon>Asteroideae</taxon>
        <taxon>Heliantheae alliance</taxon>
        <taxon>Heliantheae</taxon>
        <taxon>Helianthus</taxon>
    </lineage>
</organism>
<gene>
    <name evidence="6" type="ORF">HanXRQr2_Chr07g0283061</name>
</gene>
<evidence type="ECO:0000256" key="5">
    <source>
        <dbReference type="RuleBase" id="RU362057"/>
    </source>
</evidence>
<dbReference type="Gramene" id="mRNA:HanXRQr2_Chr07g0283061">
    <property type="protein sequence ID" value="CDS:HanXRQr2_Chr07g0283061.1"/>
    <property type="gene ID" value="HanXRQr2_Chr07g0283061"/>
</dbReference>
<dbReference type="AlphaFoldDB" id="A0A9K3NER8"/>
<evidence type="ECO:0000256" key="2">
    <source>
        <dbReference type="ARBA" id="ARBA00022676"/>
    </source>
</evidence>
<accession>A0A9K3NER8</accession>
<dbReference type="GO" id="GO:0035251">
    <property type="term" value="F:UDP-glucosyltransferase activity"/>
    <property type="evidence" value="ECO:0000318"/>
    <property type="project" value="GO_Central"/>
</dbReference>
<dbReference type="Pfam" id="PF00201">
    <property type="entry name" value="UDPGT"/>
    <property type="match status" value="1"/>
</dbReference>
<proteinExistence type="inferred from homology"/>
<comment type="caution">
    <text evidence="6">The sequence shown here is derived from an EMBL/GenBank/DDBJ whole genome shotgun (WGS) entry which is preliminary data.</text>
</comment>
<dbReference type="InterPro" id="IPR035595">
    <property type="entry name" value="UDP_glycos_trans_CS"/>
</dbReference>
<dbReference type="Gene3D" id="3.40.50.2000">
    <property type="entry name" value="Glycogen Phosphorylase B"/>
    <property type="match status" value="2"/>
</dbReference>
<evidence type="ECO:0000313" key="7">
    <source>
        <dbReference type="Proteomes" id="UP000215914"/>
    </source>
</evidence>
<evidence type="ECO:0000313" key="6">
    <source>
        <dbReference type="EMBL" id="KAF5797644.1"/>
    </source>
</evidence>
<dbReference type="FunFam" id="3.40.50.2000:FF:000051">
    <property type="entry name" value="Glycosyltransferase"/>
    <property type="match status" value="1"/>
</dbReference>
<dbReference type="PANTHER" id="PTHR48046">
    <property type="entry name" value="UDP-GLYCOSYLTRANSFERASE 72E1"/>
    <property type="match status" value="1"/>
</dbReference>
<keyword evidence="7" id="KW-1185">Reference proteome</keyword>
<name>A0A9K3NER8_HELAN</name>
<dbReference type="EC" id="2.4.1.-" evidence="5"/>
<sequence>METHIAIFPSPGMGHLIPLTELAHRLLLHRRLFITFIIPTATGSPVKPQNDILNAMPENISSIFLPPVDLNDIPEDAALETRIILTLTRSLPALRQTLTELTGESIRKRPSALVVDLFGPPSFEIAKELNIPAYLFCTVSAMSLVSIFHIPIFDQMYDCEYKDLPEPVRLPGCVPVHGANMPEPLQDKKNDAYVGVVESSKMFSLAKGVLVNSFLELEPGPFKAMEEGDWCKPKIYPVGPLIRSGSENQTGEGFECLKWLDEHPVGSVLFVSFGSGGTLSQQQLDELAFGLEQSGQRFIWVVKSPHGHGKSHTSYFSVESHLDPFGFLPEGFLGRVEGRGLVVSSWAPQVEILSHGSTGGFLTHCGWNSILESVVCGVPMIAWPLYAEQKMNAVLLTNGLGVAHRVEVDENGVVGRDEIDKCVRSLIEGEDGRKSRLKISELKALAAEALSPDGSSTSSLLDVAQIWCN</sequence>
<reference evidence="6" key="1">
    <citation type="journal article" date="2017" name="Nature">
        <title>The sunflower genome provides insights into oil metabolism, flowering and Asterid evolution.</title>
        <authorList>
            <person name="Badouin H."/>
            <person name="Gouzy J."/>
            <person name="Grassa C.J."/>
            <person name="Murat F."/>
            <person name="Staton S.E."/>
            <person name="Cottret L."/>
            <person name="Lelandais-Briere C."/>
            <person name="Owens G.L."/>
            <person name="Carrere S."/>
            <person name="Mayjonade B."/>
            <person name="Legrand L."/>
            <person name="Gill N."/>
            <person name="Kane N.C."/>
            <person name="Bowers J.E."/>
            <person name="Hubner S."/>
            <person name="Bellec A."/>
            <person name="Berard A."/>
            <person name="Berges H."/>
            <person name="Blanchet N."/>
            <person name="Boniface M.C."/>
            <person name="Brunel D."/>
            <person name="Catrice O."/>
            <person name="Chaidir N."/>
            <person name="Claudel C."/>
            <person name="Donnadieu C."/>
            <person name="Faraut T."/>
            <person name="Fievet G."/>
            <person name="Helmstetter N."/>
            <person name="King M."/>
            <person name="Knapp S.J."/>
            <person name="Lai Z."/>
            <person name="Le Paslier M.C."/>
            <person name="Lippi Y."/>
            <person name="Lorenzon L."/>
            <person name="Mandel J.R."/>
            <person name="Marage G."/>
            <person name="Marchand G."/>
            <person name="Marquand E."/>
            <person name="Bret-Mestries E."/>
            <person name="Morien E."/>
            <person name="Nambeesan S."/>
            <person name="Nguyen T."/>
            <person name="Pegot-Espagnet P."/>
            <person name="Pouilly N."/>
            <person name="Raftis F."/>
            <person name="Sallet E."/>
            <person name="Schiex T."/>
            <person name="Thomas J."/>
            <person name="Vandecasteele C."/>
            <person name="Vares D."/>
            <person name="Vear F."/>
            <person name="Vautrin S."/>
            <person name="Crespi M."/>
            <person name="Mangin B."/>
            <person name="Burke J.M."/>
            <person name="Salse J."/>
            <person name="Munos S."/>
            <person name="Vincourt P."/>
            <person name="Rieseberg L.H."/>
            <person name="Langlade N.B."/>
        </authorList>
    </citation>
    <scope>NUCLEOTIDE SEQUENCE</scope>
    <source>
        <tissue evidence="6">Leaves</tissue>
    </source>
</reference>
<evidence type="ECO:0000256" key="1">
    <source>
        <dbReference type="ARBA" id="ARBA00009995"/>
    </source>
</evidence>
<dbReference type="SUPFAM" id="SSF53756">
    <property type="entry name" value="UDP-Glycosyltransferase/glycogen phosphorylase"/>
    <property type="match status" value="1"/>
</dbReference>
<reference evidence="6" key="2">
    <citation type="submission" date="2020-06" db="EMBL/GenBank/DDBJ databases">
        <title>Helianthus annuus Genome sequencing and assembly Release 2.</title>
        <authorList>
            <person name="Gouzy J."/>
            <person name="Langlade N."/>
            <person name="Munos S."/>
        </authorList>
    </citation>
    <scope>NUCLEOTIDE SEQUENCE</scope>
    <source>
        <tissue evidence="6">Leaves</tissue>
    </source>
</reference>
<keyword evidence="2 4" id="KW-0328">Glycosyltransferase</keyword>
<evidence type="ECO:0000256" key="3">
    <source>
        <dbReference type="ARBA" id="ARBA00022679"/>
    </source>
</evidence>